<evidence type="ECO:0000256" key="1">
    <source>
        <dbReference type="SAM" id="MobiDB-lite"/>
    </source>
</evidence>
<gene>
    <name evidence="3" type="ORF">HPB48_014598</name>
</gene>
<dbReference type="AlphaFoldDB" id="A0A9J6H1S2"/>
<dbReference type="OrthoDB" id="6429993at2759"/>
<keyword evidence="2" id="KW-0812">Transmembrane</keyword>
<keyword evidence="4" id="KW-1185">Reference proteome</keyword>
<dbReference type="EMBL" id="JABSTR010000010">
    <property type="protein sequence ID" value="KAH9380676.1"/>
    <property type="molecule type" value="Genomic_DNA"/>
</dbReference>
<feature type="transmembrane region" description="Helical" evidence="2">
    <location>
        <begin position="419"/>
        <end position="442"/>
    </location>
</feature>
<feature type="compositionally biased region" description="Polar residues" evidence="1">
    <location>
        <begin position="317"/>
        <end position="333"/>
    </location>
</feature>
<sequence>MWRAVGNNFLAKETAEKKRTPACFILRQTAVFPQQNEIPAKDVRCRLSHLSLKWGRLKTYRPLARPARLDCHAPTQRLVRWATSITVSPREAGVNGATAVVRHARWLRAPLGRQGENGSDKPGVPRELWGDEVQILNLKNGSLMKYPGSGEVNVSESSRLPVLPAKKSHTHTWLDNGTAYIITDRYHNGSVLSNGTTILWESSGLTKHKNWKVALQWNHGSSGYPTTLAKSYSWTSAGSLWLWRQLDSECELWEFNTTVHSWSKFILEHVSGYGLPILAWSRPEDNVPCFLFADIACGSTPYTYCHTPGDTKEQSKDPPTTGMSSVEPTQLAPSTGNSTTTSSYQTTSCGPNTTEATVASPKSSAPTHPTLVATTTLNPLQRIATTMAAIMPSKPIANDSPYSVVDSTQSKWHQHNSGIFGSIIFFGTSITIFAIVGIVWCIRHCVHFPKEALLLRDPPSVRYTAIPDTIA</sequence>
<feature type="compositionally biased region" description="Polar residues" evidence="1">
    <location>
        <begin position="349"/>
        <end position="370"/>
    </location>
</feature>
<organism evidence="3 4">
    <name type="scientific">Haemaphysalis longicornis</name>
    <name type="common">Bush tick</name>
    <dbReference type="NCBI Taxonomy" id="44386"/>
    <lineage>
        <taxon>Eukaryota</taxon>
        <taxon>Metazoa</taxon>
        <taxon>Ecdysozoa</taxon>
        <taxon>Arthropoda</taxon>
        <taxon>Chelicerata</taxon>
        <taxon>Arachnida</taxon>
        <taxon>Acari</taxon>
        <taxon>Parasitiformes</taxon>
        <taxon>Ixodida</taxon>
        <taxon>Ixodoidea</taxon>
        <taxon>Ixodidae</taxon>
        <taxon>Haemaphysalinae</taxon>
        <taxon>Haemaphysalis</taxon>
    </lineage>
</organism>
<feature type="compositionally biased region" description="Low complexity" evidence="1">
    <location>
        <begin position="334"/>
        <end position="348"/>
    </location>
</feature>
<keyword evidence="2" id="KW-0472">Membrane</keyword>
<keyword evidence="2" id="KW-1133">Transmembrane helix</keyword>
<protein>
    <submittedName>
        <fullName evidence="3">Uncharacterized protein</fullName>
    </submittedName>
</protein>
<dbReference type="Proteomes" id="UP000821853">
    <property type="component" value="Chromosome 8"/>
</dbReference>
<evidence type="ECO:0000313" key="4">
    <source>
        <dbReference type="Proteomes" id="UP000821853"/>
    </source>
</evidence>
<reference evidence="3 4" key="1">
    <citation type="journal article" date="2020" name="Cell">
        <title>Large-Scale Comparative Analyses of Tick Genomes Elucidate Their Genetic Diversity and Vector Capacities.</title>
        <authorList>
            <consortium name="Tick Genome and Microbiome Consortium (TIGMIC)"/>
            <person name="Jia N."/>
            <person name="Wang J."/>
            <person name="Shi W."/>
            <person name="Du L."/>
            <person name="Sun Y."/>
            <person name="Zhan W."/>
            <person name="Jiang J.F."/>
            <person name="Wang Q."/>
            <person name="Zhang B."/>
            <person name="Ji P."/>
            <person name="Bell-Sakyi L."/>
            <person name="Cui X.M."/>
            <person name="Yuan T.T."/>
            <person name="Jiang B.G."/>
            <person name="Yang W.F."/>
            <person name="Lam T.T."/>
            <person name="Chang Q.C."/>
            <person name="Ding S.J."/>
            <person name="Wang X.J."/>
            <person name="Zhu J.G."/>
            <person name="Ruan X.D."/>
            <person name="Zhao L."/>
            <person name="Wei J.T."/>
            <person name="Ye R.Z."/>
            <person name="Que T.C."/>
            <person name="Du C.H."/>
            <person name="Zhou Y.H."/>
            <person name="Cheng J.X."/>
            <person name="Dai P.F."/>
            <person name="Guo W.B."/>
            <person name="Han X.H."/>
            <person name="Huang E.J."/>
            <person name="Li L.F."/>
            <person name="Wei W."/>
            <person name="Gao Y.C."/>
            <person name="Liu J.Z."/>
            <person name="Shao H.Z."/>
            <person name="Wang X."/>
            <person name="Wang C.C."/>
            <person name="Yang T.C."/>
            <person name="Huo Q.B."/>
            <person name="Li W."/>
            <person name="Chen H.Y."/>
            <person name="Chen S.E."/>
            <person name="Zhou L.G."/>
            <person name="Ni X.B."/>
            <person name="Tian J.H."/>
            <person name="Sheng Y."/>
            <person name="Liu T."/>
            <person name="Pan Y.S."/>
            <person name="Xia L.Y."/>
            <person name="Li J."/>
            <person name="Zhao F."/>
            <person name="Cao W.C."/>
        </authorList>
    </citation>
    <scope>NUCLEOTIDE SEQUENCE [LARGE SCALE GENOMIC DNA]</scope>
    <source>
        <strain evidence="3">HaeL-2018</strain>
    </source>
</reference>
<name>A0A9J6H1S2_HAELO</name>
<evidence type="ECO:0000256" key="2">
    <source>
        <dbReference type="SAM" id="Phobius"/>
    </source>
</evidence>
<dbReference type="VEuPathDB" id="VectorBase:HLOH_062412"/>
<accession>A0A9J6H1S2</accession>
<evidence type="ECO:0000313" key="3">
    <source>
        <dbReference type="EMBL" id="KAH9380676.1"/>
    </source>
</evidence>
<dbReference type="OMA" id="VWCIRHC"/>
<comment type="caution">
    <text evidence="3">The sequence shown here is derived from an EMBL/GenBank/DDBJ whole genome shotgun (WGS) entry which is preliminary data.</text>
</comment>
<feature type="region of interest" description="Disordered" evidence="1">
    <location>
        <begin position="307"/>
        <end position="370"/>
    </location>
</feature>
<proteinExistence type="predicted"/>